<evidence type="ECO:0000313" key="2">
    <source>
        <dbReference type="Proteomes" id="UP000058857"/>
    </source>
</evidence>
<accession>A0A0S2ITE4</accession>
<gene>
    <name evidence="1" type="ORF">LBBP_02542</name>
</gene>
<dbReference type="EMBL" id="CP012029">
    <property type="protein sequence ID" value="ALO26773.1"/>
    <property type="molecule type" value="Genomic_DNA"/>
</dbReference>
<sequence length="42" mass="5073">MNLGNYFNRLLENKEYRSTEIDFANIKSILCFETRDDREITV</sequence>
<proteinExistence type="predicted"/>
<protein>
    <submittedName>
        <fullName evidence="1">Uncharacterized protein</fullName>
    </submittedName>
</protein>
<name>A0A0S2ITE4_LEPBO</name>
<reference evidence="1 2" key="1">
    <citation type="journal article" date="2015" name="PLoS Negl. Trop. Dis.">
        <title>Distribution of Plasmids in Distinct Leptospira Pathogenic Species.</title>
        <authorList>
            <person name="Wang Y."/>
            <person name="Zhuang X."/>
            <person name="Zhong Y."/>
            <person name="Zhang C."/>
            <person name="Zhang Y."/>
            <person name="Zeng L."/>
            <person name="Zhu Y."/>
            <person name="He P."/>
            <person name="Dong K."/>
            <person name="Pal U."/>
            <person name="Guo X."/>
            <person name="Qin J."/>
        </authorList>
    </citation>
    <scope>NUCLEOTIDE SEQUENCE [LARGE SCALE GENOMIC DNA]</scope>
    <source>
        <strain evidence="1 2">56604</strain>
    </source>
</reference>
<dbReference type="Proteomes" id="UP000058857">
    <property type="component" value="Chromosome 1"/>
</dbReference>
<evidence type="ECO:0000313" key="1">
    <source>
        <dbReference type="EMBL" id="ALO26773.1"/>
    </source>
</evidence>
<dbReference type="AlphaFoldDB" id="A0A0S2ITE4"/>
<organism evidence="1">
    <name type="scientific">Leptospira borgpetersenii serovar Ballum</name>
    <dbReference type="NCBI Taxonomy" id="280505"/>
    <lineage>
        <taxon>Bacteria</taxon>
        <taxon>Pseudomonadati</taxon>
        <taxon>Spirochaetota</taxon>
        <taxon>Spirochaetia</taxon>
        <taxon>Leptospirales</taxon>
        <taxon>Leptospiraceae</taxon>
        <taxon>Leptospira</taxon>
    </lineage>
</organism>